<dbReference type="Proteomes" id="UP000299102">
    <property type="component" value="Unassembled WGS sequence"/>
</dbReference>
<evidence type="ECO:0000256" key="1">
    <source>
        <dbReference type="SAM" id="MobiDB-lite"/>
    </source>
</evidence>
<dbReference type="AlphaFoldDB" id="A0A4C1U5E1"/>
<gene>
    <name evidence="2" type="ORF">EVAR_9724_1</name>
</gene>
<keyword evidence="3" id="KW-1185">Reference proteome</keyword>
<feature type="region of interest" description="Disordered" evidence="1">
    <location>
        <begin position="94"/>
        <end position="129"/>
    </location>
</feature>
<comment type="caution">
    <text evidence="2">The sequence shown here is derived from an EMBL/GenBank/DDBJ whole genome shotgun (WGS) entry which is preliminary data.</text>
</comment>
<reference evidence="2 3" key="1">
    <citation type="journal article" date="2019" name="Commun. Biol.">
        <title>The bagworm genome reveals a unique fibroin gene that provides high tensile strength.</title>
        <authorList>
            <person name="Kono N."/>
            <person name="Nakamura H."/>
            <person name="Ohtoshi R."/>
            <person name="Tomita M."/>
            <person name="Numata K."/>
            <person name="Arakawa K."/>
        </authorList>
    </citation>
    <scope>NUCLEOTIDE SEQUENCE [LARGE SCALE GENOMIC DNA]</scope>
</reference>
<proteinExistence type="predicted"/>
<evidence type="ECO:0000313" key="2">
    <source>
        <dbReference type="EMBL" id="GBP21541.1"/>
    </source>
</evidence>
<protein>
    <submittedName>
        <fullName evidence="2">Uncharacterized protein</fullName>
    </submittedName>
</protein>
<evidence type="ECO:0000313" key="3">
    <source>
        <dbReference type="Proteomes" id="UP000299102"/>
    </source>
</evidence>
<organism evidence="2 3">
    <name type="scientific">Eumeta variegata</name>
    <name type="common">Bagworm moth</name>
    <name type="synonym">Eumeta japonica</name>
    <dbReference type="NCBI Taxonomy" id="151549"/>
    <lineage>
        <taxon>Eukaryota</taxon>
        <taxon>Metazoa</taxon>
        <taxon>Ecdysozoa</taxon>
        <taxon>Arthropoda</taxon>
        <taxon>Hexapoda</taxon>
        <taxon>Insecta</taxon>
        <taxon>Pterygota</taxon>
        <taxon>Neoptera</taxon>
        <taxon>Endopterygota</taxon>
        <taxon>Lepidoptera</taxon>
        <taxon>Glossata</taxon>
        <taxon>Ditrysia</taxon>
        <taxon>Tineoidea</taxon>
        <taxon>Psychidae</taxon>
        <taxon>Oiketicinae</taxon>
        <taxon>Eumeta</taxon>
    </lineage>
</organism>
<accession>A0A4C1U5E1</accession>
<sequence>MSSSYGEFRGDISSKLTAADRGQCVLARGGRAVGGLRCGGDQGGDSLAVWELSQRCKRLQCGGGGRGGPDTITAVPSLHTYLFFNKNAAIGADGSAETGEKRFVPSRPAPAPPRPGAARSPPHLDTESA</sequence>
<name>A0A4C1U5E1_EUMVA</name>
<dbReference type="EMBL" id="BGZK01000130">
    <property type="protein sequence ID" value="GBP21541.1"/>
    <property type="molecule type" value="Genomic_DNA"/>
</dbReference>